<name>A0A1B6FBK1_9HEMI</name>
<organism evidence="1">
    <name type="scientific">Cuerna arida</name>
    <dbReference type="NCBI Taxonomy" id="1464854"/>
    <lineage>
        <taxon>Eukaryota</taxon>
        <taxon>Metazoa</taxon>
        <taxon>Ecdysozoa</taxon>
        <taxon>Arthropoda</taxon>
        <taxon>Hexapoda</taxon>
        <taxon>Insecta</taxon>
        <taxon>Pterygota</taxon>
        <taxon>Neoptera</taxon>
        <taxon>Paraneoptera</taxon>
        <taxon>Hemiptera</taxon>
        <taxon>Auchenorrhyncha</taxon>
        <taxon>Membracoidea</taxon>
        <taxon>Cicadellidae</taxon>
        <taxon>Cicadellinae</taxon>
        <taxon>Proconiini</taxon>
        <taxon>Cuerna</taxon>
    </lineage>
</organism>
<proteinExistence type="predicted"/>
<reference evidence="1" key="1">
    <citation type="submission" date="2015-11" db="EMBL/GenBank/DDBJ databases">
        <title>De novo transcriptome assembly of four potential Pierce s Disease insect vectors from Arizona vineyards.</title>
        <authorList>
            <person name="Tassone E.E."/>
        </authorList>
    </citation>
    <scope>NUCLEOTIDE SEQUENCE</scope>
</reference>
<evidence type="ECO:0000313" key="1">
    <source>
        <dbReference type="EMBL" id="JAS47630.1"/>
    </source>
</evidence>
<protein>
    <submittedName>
        <fullName evidence="1">Uncharacterized protein</fullName>
    </submittedName>
</protein>
<dbReference type="EMBL" id="GECZ01022139">
    <property type="protein sequence ID" value="JAS47630.1"/>
    <property type="molecule type" value="Transcribed_RNA"/>
</dbReference>
<sequence>MSSPEFSGILSFIQIEVNHRGNCYDLQVGALTVKTLNCLAFFLLLPSEAVCPNKEVRWKLEFYLKIVKKTYIVTATIFVKKLSSLSALPIMSRECLFLLIFCSGDIIVETVHKQAPNSS</sequence>
<accession>A0A1B6FBK1</accession>
<dbReference type="AlphaFoldDB" id="A0A1B6FBK1"/>
<gene>
    <name evidence="1" type="ORF">g.38263</name>
</gene>